<organism evidence="3 4">
    <name type="scientific">Actinorugispora endophytica</name>
    <dbReference type="NCBI Taxonomy" id="1605990"/>
    <lineage>
        <taxon>Bacteria</taxon>
        <taxon>Bacillati</taxon>
        <taxon>Actinomycetota</taxon>
        <taxon>Actinomycetes</taxon>
        <taxon>Streptosporangiales</taxon>
        <taxon>Nocardiopsidaceae</taxon>
        <taxon>Actinorugispora</taxon>
    </lineage>
</organism>
<dbReference type="EMBL" id="SNYN01000001">
    <property type="protein sequence ID" value="TDQ55396.1"/>
    <property type="molecule type" value="Genomic_DNA"/>
</dbReference>
<gene>
    <name evidence="3" type="ORF">EV190_101723</name>
</gene>
<dbReference type="Pfam" id="PF18862">
    <property type="entry name" value="ApeA_NTD1"/>
    <property type="match status" value="1"/>
</dbReference>
<feature type="domain" description="ApeA N-terminal" evidence="2">
    <location>
        <begin position="12"/>
        <end position="245"/>
    </location>
</feature>
<evidence type="ECO:0000259" key="1">
    <source>
        <dbReference type="Pfam" id="PF18739"/>
    </source>
</evidence>
<dbReference type="AlphaFoldDB" id="A0A4R6V8C0"/>
<reference evidence="3 4" key="1">
    <citation type="submission" date="2019-03" db="EMBL/GenBank/DDBJ databases">
        <title>Genomic Encyclopedia of Type Strains, Phase IV (KMG-IV): sequencing the most valuable type-strain genomes for metagenomic binning, comparative biology and taxonomic classification.</title>
        <authorList>
            <person name="Goeker M."/>
        </authorList>
    </citation>
    <scope>NUCLEOTIDE SEQUENCE [LARGE SCALE GENOMIC DNA]</scope>
    <source>
        <strain evidence="3 4">DSM 46770</strain>
    </source>
</reference>
<proteinExistence type="predicted"/>
<protein>
    <submittedName>
        <fullName evidence="3">Uncharacterized protein</fullName>
    </submittedName>
</protein>
<keyword evidence="4" id="KW-1185">Reference proteome</keyword>
<dbReference type="OrthoDB" id="4714648at2"/>
<comment type="caution">
    <text evidence="3">The sequence shown here is derived from an EMBL/GenBank/DDBJ whole genome shotgun (WGS) entry which is preliminary data.</text>
</comment>
<dbReference type="InterPro" id="IPR041223">
    <property type="entry name" value="ApeA_NTD"/>
</dbReference>
<dbReference type="InterPro" id="IPR041229">
    <property type="entry name" value="HEPN_Apea"/>
</dbReference>
<evidence type="ECO:0000259" key="2">
    <source>
        <dbReference type="Pfam" id="PF18862"/>
    </source>
</evidence>
<accession>A0A4R6V8C0</accession>
<evidence type="ECO:0000313" key="4">
    <source>
        <dbReference type="Proteomes" id="UP000295281"/>
    </source>
</evidence>
<sequence>MSNIYTYEKEKIEGKFWLPGEKENSVPGYFIFGEGWPRIELIGSISEHLPGGNFGVSSGKIPVIHGILSGRLWHVSLVGGTVASSKIDTFNQGTFEREKVVFDYAVQGDLITGVDEEYQEAKFSIDNLTNWVGRSGLMWKGKDGEEEFNFKYVFPEFESIPLGGGLGDLCFDQYLTRSFPSLSGVKVSTETWALAKFASPLKEFDIKTNLCWPMASLLSLMYGEECNLRKLEVKKGKDSNWLKVIGFKKGGNAEKNQFAPCLMGFSQLGAEGLAGWIEASKRLSPLPIILSNSLRDKSLEGNFVQLAFSAEGLHRRSFDGQGKISKARKRSVARALQKLDIEKAELDSILNAWNLYLWNYSFPERLLMLAEEVSEFIPGVCGDKHEWKKSVALARNGLAHALSSLDVQGSGIEKYIILTRSLHWVILCKLLIESGVDGENLKEAFLSHQKYIQFQLDAKRFYPAIYNVS</sequence>
<dbReference type="Proteomes" id="UP000295281">
    <property type="component" value="Unassembled WGS sequence"/>
</dbReference>
<dbReference type="RefSeq" id="WP_133739920.1">
    <property type="nucleotide sequence ID" value="NZ_SNYN01000001.1"/>
</dbReference>
<evidence type="ECO:0000313" key="3">
    <source>
        <dbReference type="EMBL" id="TDQ55396.1"/>
    </source>
</evidence>
<feature type="domain" description="Apea-like HEPN" evidence="1">
    <location>
        <begin position="306"/>
        <end position="437"/>
    </location>
</feature>
<name>A0A4R6V8C0_9ACTN</name>
<dbReference type="Pfam" id="PF18739">
    <property type="entry name" value="HEPN_Apea"/>
    <property type="match status" value="1"/>
</dbReference>